<dbReference type="AlphaFoldDB" id="A0A6A5UM58"/>
<evidence type="ECO:0000313" key="2">
    <source>
        <dbReference type="EMBL" id="KAF1962157.1"/>
    </source>
</evidence>
<evidence type="ECO:0000313" key="3">
    <source>
        <dbReference type="Proteomes" id="UP000800035"/>
    </source>
</evidence>
<organism evidence="2 3">
    <name type="scientific">Byssothecium circinans</name>
    <dbReference type="NCBI Taxonomy" id="147558"/>
    <lineage>
        <taxon>Eukaryota</taxon>
        <taxon>Fungi</taxon>
        <taxon>Dikarya</taxon>
        <taxon>Ascomycota</taxon>
        <taxon>Pezizomycotina</taxon>
        <taxon>Dothideomycetes</taxon>
        <taxon>Pleosporomycetidae</taxon>
        <taxon>Pleosporales</taxon>
        <taxon>Massarineae</taxon>
        <taxon>Massarinaceae</taxon>
        <taxon>Byssothecium</taxon>
    </lineage>
</organism>
<reference evidence="2" key="1">
    <citation type="journal article" date="2020" name="Stud. Mycol.">
        <title>101 Dothideomycetes genomes: a test case for predicting lifestyles and emergence of pathogens.</title>
        <authorList>
            <person name="Haridas S."/>
            <person name="Albert R."/>
            <person name="Binder M."/>
            <person name="Bloem J."/>
            <person name="Labutti K."/>
            <person name="Salamov A."/>
            <person name="Andreopoulos B."/>
            <person name="Baker S."/>
            <person name="Barry K."/>
            <person name="Bills G."/>
            <person name="Bluhm B."/>
            <person name="Cannon C."/>
            <person name="Castanera R."/>
            <person name="Culley D."/>
            <person name="Daum C."/>
            <person name="Ezra D."/>
            <person name="Gonzalez J."/>
            <person name="Henrissat B."/>
            <person name="Kuo A."/>
            <person name="Liang C."/>
            <person name="Lipzen A."/>
            <person name="Lutzoni F."/>
            <person name="Magnuson J."/>
            <person name="Mondo S."/>
            <person name="Nolan M."/>
            <person name="Ohm R."/>
            <person name="Pangilinan J."/>
            <person name="Park H.-J."/>
            <person name="Ramirez L."/>
            <person name="Alfaro M."/>
            <person name="Sun H."/>
            <person name="Tritt A."/>
            <person name="Yoshinaga Y."/>
            <person name="Zwiers L.-H."/>
            <person name="Turgeon B."/>
            <person name="Goodwin S."/>
            <person name="Spatafora J."/>
            <person name="Crous P."/>
            <person name="Grigoriev I."/>
        </authorList>
    </citation>
    <scope>NUCLEOTIDE SEQUENCE</scope>
    <source>
        <strain evidence="2">CBS 675.92</strain>
    </source>
</reference>
<evidence type="ECO:0000256" key="1">
    <source>
        <dbReference type="SAM" id="SignalP"/>
    </source>
</evidence>
<keyword evidence="1" id="KW-0732">Signal</keyword>
<protein>
    <recommendedName>
        <fullName evidence="4">Secreted protein</fullName>
    </recommendedName>
</protein>
<accession>A0A6A5UM58</accession>
<feature type="chain" id="PRO_5025618498" description="Secreted protein" evidence="1">
    <location>
        <begin position="24"/>
        <end position="108"/>
    </location>
</feature>
<dbReference type="Proteomes" id="UP000800035">
    <property type="component" value="Unassembled WGS sequence"/>
</dbReference>
<dbReference type="EMBL" id="ML976979">
    <property type="protein sequence ID" value="KAF1962157.1"/>
    <property type="molecule type" value="Genomic_DNA"/>
</dbReference>
<gene>
    <name evidence="2" type="ORF">CC80DRAFT_155726</name>
</gene>
<keyword evidence="3" id="KW-1185">Reference proteome</keyword>
<evidence type="ECO:0008006" key="4">
    <source>
        <dbReference type="Google" id="ProtNLM"/>
    </source>
</evidence>
<name>A0A6A5UM58_9PLEO</name>
<proteinExistence type="predicted"/>
<feature type="signal peptide" evidence="1">
    <location>
        <begin position="1"/>
        <end position="23"/>
    </location>
</feature>
<sequence length="108" mass="11893">MDAPHFLPFTLLLYFIFLPPHHFIVPSSRLVTSLNRSARSICNYNINCIPYSRGTLESAHAVFVVFDPSQLHSVLWGCTSKGAGLRLHAVGRVAGVREEGKEEGLEGA</sequence>